<gene>
    <name evidence="1" type="ORF">FHW16_004291</name>
</gene>
<dbReference type="EMBL" id="JACGXN010000008">
    <property type="protein sequence ID" value="MBA8880568.1"/>
    <property type="molecule type" value="Genomic_DNA"/>
</dbReference>
<protein>
    <submittedName>
        <fullName evidence="1">Uncharacterized protein</fullName>
    </submittedName>
</protein>
<dbReference type="Proteomes" id="UP000549052">
    <property type="component" value="Unassembled WGS sequence"/>
</dbReference>
<evidence type="ECO:0000313" key="1">
    <source>
        <dbReference type="EMBL" id="MBA8880568.1"/>
    </source>
</evidence>
<dbReference type="AlphaFoldDB" id="A0A839EQR3"/>
<evidence type="ECO:0000313" key="2">
    <source>
        <dbReference type="Proteomes" id="UP000549052"/>
    </source>
</evidence>
<keyword evidence="2" id="KW-1185">Reference proteome</keyword>
<name>A0A839EQR3_9HYPH</name>
<comment type="caution">
    <text evidence="1">The sequence shown here is derived from an EMBL/GenBank/DDBJ whole genome shotgun (WGS) entry which is preliminary data.</text>
</comment>
<sequence length="52" mass="6134">MEEVGKIQSSTPPRLALRSKPYTYYERKKREPILMKYACMSKMLPMEHAPCD</sequence>
<proteinExistence type="predicted"/>
<reference evidence="1 2" key="1">
    <citation type="submission" date="2020-07" db="EMBL/GenBank/DDBJ databases">
        <title>Genomic Encyclopedia of Type Strains, Phase IV (KMG-V): Genome sequencing to study the core and pangenomes of soil and plant-associated prokaryotes.</title>
        <authorList>
            <person name="Whitman W."/>
        </authorList>
    </citation>
    <scope>NUCLEOTIDE SEQUENCE [LARGE SCALE GENOMIC DNA]</scope>
    <source>
        <strain evidence="1 2">AN3</strain>
    </source>
</reference>
<accession>A0A839EQR3</accession>
<organism evidence="1 2">
    <name type="scientific">Phyllobacterium myrsinacearum</name>
    <dbReference type="NCBI Taxonomy" id="28101"/>
    <lineage>
        <taxon>Bacteria</taxon>
        <taxon>Pseudomonadati</taxon>
        <taxon>Pseudomonadota</taxon>
        <taxon>Alphaproteobacteria</taxon>
        <taxon>Hyphomicrobiales</taxon>
        <taxon>Phyllobacteriaceae</taxon>
        <taxon>Phyllobacterium</taxon>
    </lineage>
</organism>